<organism evidence="5 6">
    <name type="scientific">Alkalibacter saccharofermentans DSM 14828</name>
    <dbReference type="NCBI Taxonomy" id="1120975"/>
    <lineage>
        <taxon>Bacteria</taxon>
        <taxon>Bacillati</taxon>
        <taxon>Bacillota</taxon>
        <taxon>Clostridia</taxon>
        <taxon>Eubacteriales</taxon>
        <taxon>Eubacteriaceae</taxon>
        <taxon>Alkalibacter</taxon>
    </lineage>
</organism>
<dbReference type="STRING" id="1120975.SAMN02746064_02156"/>
<dbReference type="Pfam" id="PF00535">
    <property type="entry name" value="Glycos_transf_2"/>
    <property type="match status" value="1"/>
</dbReference>
<reference evidence="5 6" key="1">
    <citation type="submission" date="2016-11" db="EMBL/GenBank/DDBJ databases">
        <authorList>
            <person name="Jaros S."/>
            <person name="Januszkiewicz K."/>
            <person name="Wedrychowicz H."/>
        </authorList>
    </citation>
    <scope>NUCLEOTIDE SEQUENCE [LARGE SCALE GENOMIC DNA]</scope>
    <source>
        <strain evidence="5 6">DSM 14828</strain>
    </source>
</reference>
<dbReference type="EMBL" id="FQTU01000020">
    <property type="protein sequence ID" value="SHF22030.1"/>
    <property type="molecule type" value="Genomic_DNA"/>
</dbReference>
<accession>A0A1M4ZVC5</accession>
<dbReference type="CDD" id="cd00761">
    <property type="entry name" value="Glyco_tranf_GTA_type"/>
    <property type="match status" value="1"/>
</dbReference>
<keyword evidence="2 5" id="KW-0808">Transferase</keyword>
<dbReference type="RefSeq" id="WP_073272012.1">
    <property type="nucleotide sequence ID" value="NZ_FQTU01000020.1"/>
</dbReference>
<dbReference type="SUPFAM" id="SSF53448">
    <property type="entry name" value="Nucleotide-diphospho-sugar transferases"/>
    <property type="match status" value="1"/>
</dbReference>
<keyword evidence="3" id="KW-0472">Membrane</keyword>
<evidence type="ECO:0000256" key="1">
    <source>
        <dbReference type="ARBA" id="ARBA00022676"/>
    </source>
</evidence>
<evidence type="ECO:0000256" key="2">
    <source>
        <dbReference type="ARBA" id="ARBA00022679"/>
    </source>
</evidence>
<protein>
    <submittedName>
        <fullName evidence="5">Glycosyl transferase family 2</fullName>
    </submittedName>
</protein>
<dbReference type="GO" id="GO:0016757">
    <property type="term" value="F:glycosyltransferase activity"/>
    <property type="evidence" value="ECO:0007669"/>
    <property type="project" value="UniProtKB-KW"/>
</dbReference>
<sequence length="337" mass="39272">MANKKVSIIVPVYNVEQYLNKCIDSIISQTYKDIEVILINDGSKDSSGEICDKYAKKDLRIVVVHKENGGVSSARNKGLEVSTGDFIMFVDSDDWIEADAISSLMEIQNEINYDVIMFGIHRENIILGNITATDFIAQSFNDIDKIKEVLPNLIKQERTNSLWSKIYKASIIKDNNISFNEFLSIAEDALFNYEVFFKIRSLYISEKCLYHYMIRDVESLTKRYNPLKYEMLMAANDYLHNAIKENEHSKEILCSAQYIRIKNIYSCFLDLFASSCPLTIKEKKSYIKNILEKEVLKNNDNNYQIEDKSYRALKFILYTKSVNLIYFIVYIMFMIRK</sequence>
<feature type="transmembrane region" description="Helical" evidence="3">
    <location>
        <begin position="315"/>
        <end position="335"/>
    </location>
</feature>
<evidence type="ECO:0000313" key="6">
    <source>
        <dbReference type="Proteomes" id="UP000184251"/>
    </source>
</evidence>
<dbReference type="InterPro" id="IPR029044">
    <property type="entry name" value="Nucleotide-diphossugar_trans"/>
</dbReference>
<dbReference type="PANTHER" id="PTHR22916">
    <property type="entry name" value="GLYCOSYLTRANSFERASE"/>
    <property type="match status" value="1"/>
</dbReference>
<proteinExistence type="predicted"/>
<evidence type="ECO:0000259" key="4">
    <source>
        <dbReference type="Pfam" id="PF00535"/>
    </source>
</evidence>
<keyword evidence="3" id="KW-1133">Transmembrane helix</keyword>
<name>A0A1M4ZVC5_9FIRM</name>
<keyword evidence="6" id="KW-1185">Reference proteome</keyword>
<dbReference type="OrthoDB" id="1771649at2"/>
<dbReference type="Proteomes" id="UP000184251">
    <property type="component" value="Unassembled WGS sequence"/>
</dbReference>
<evidence type="ECO:0000256" key="3">
    <source>
        <dbReference type="SAM" id="Phobius"/>
    </source>
</evidence>
<feature type="domain" description="Glycosyltransferase 2-like" evidence="4">
    <location>
        <begin position="7"/>
        <end position="136"/>
    </location>
</feature>
<keyword evidence="1" id="KW-0328">Glycosyltransferase</keyword>
<dbReference type="InterPro" id="IPR001173">
    <property type="entry name" value="Glyco_trans_2-like"/>
</dbReference>
<dbReference type="Gene3D" id="3.90.550.10">
    <property type="entry name" value="Spore Coat Polysaccharide Biosynthesis Protein SpsA, Chain A"/>
    <property type="match status" value="1"/>
</dbReference>
<keyword evidence="3" id="KW-0812">Transmembrane</keyword>
<gene>
    <name evidence="5" type="ORF">SAMN02746064_02156</name>
</gene>
<evidence type="ECO:0000313" key="5">
    <source>
        <dbReference type="EMBL" id="SHF22030.1"/>
    </source>
</evidence>
<dbReference type="PANTHER" id="PTHR22916:SF51">
    <property type="entry name" value="GLYCOSYLTRANSFERASE EPSH-RELATED"/>
    <property type="match status" value="1"/>
</dbReference>
<dbReference type="AlphaFoldDB" id="A0A1M4ZVC5"/>